<organism evidence="5 6">
    <name type="scientific">Pseudolycoriella hygida</name>
    <dbReference type="NCBI Taxonomy" id="35572"/>
    <lineage>
        <taxon>Eukaryota</taxon>
        <taxon>Metazoa</taxon>
        <taxon>Ecdysozoa</taxon>
        <taxon>Arthropoda</taxon>
        <taxon>Hexapoda</taxon>
        <taxon>Insecta</taxon>
        <taxon>Pterygota</taxon>
        <taxon>Neoptera</taxon>
        <taxon>Endopterygota</taxon>
        <taxon>Diptera</taxon>
        <taxon>Nematocera</taxon>
        <taxon>Sciaroidea</taxon>
        <taxon>Sciaridae</taxon>
        <taxon>Pseudolycoriella</taxon>
    </lineage>
</organism>
<dbReference type="Pfam" id="PF00076">
    <property type="entry name" value="RRM_1"/>
    <property type="match status" value="2"/>
</dbReference>
<name>A0A9Q0MU30_9DIPT</name>
<comment type="caution">
    <text evidence="5">The sequence shown here is derived from an EMBL/GenBank/DDBJ whole genome shotgun (WGS) entry which is preliminary data.</text>
</comment>
<feature type="compositionally biased region" description="Basic residues" evidence="3">
    <location>
        <begin position="453"/>
        <end position="462"/>
    </location>
</feature>
<evidence type="ECO:0000313" key="5">
    <source>
        <dbReference type="EMBL" id="KAJ6637973.1"/>
    </source>
</evidence>
<reference evidence="5" key="1">
    <citation type="submission" date="2022-07" db="EMBL/GenBank/DDBJ databases">
        <authorList>
            <person name="Trinca V."/>
            <person name="Uliana J.V.C."/>
            <person name="Torres T.T."/>
            <person name="Ward R.J."/>
            <person name="Monesi N."/>
        </authorList>
    </citation>
    <scope>NUCLEOTIDE SEQUENCE</scope>
    <source>
        <strain evidence="5">HSMRA1968</strain>
        <tissue evidence="5">Whole embryos</tissue>
    </source>
</reference>
<dbReference type="InterPro" id="IPR035979">
    <property type="entry name" value="RBD_domain_sf"/>
</dbReference>
<feature type="region of interest" description="Disordered" evidence="3">
    <location>
        <begin position="426"/>
        <end position="514"/>
    </location>
</feature>
<sequence>MKNVKKGLSESANKKIMKDLEGIQKKKKKNKNKKVAAGNSSEHSAILTENVVAKVEATKSYPKKIKKEKEEKVDVSMTEEILSNLKLSESSPAKIKKEKKDKVDVSMTEEILSNLKLSESSPAKIKKEKKDDKEMIEKLVTEEILSNPKISKSKVKKEKKEKTNVVDDSVREKILSNPKISKKKSKKQMSGGKAKKQVNDQGKGVKQKTNVKVNQQLKVSSIKDEITDIMDTEDDGDVKKIEKEAADKKSAVSVFVGNLPVNTKRDKVMKLFSKFGKVRSIRFRLSNGVKFFKSQSKVTSANVIAFVDFETEEEAKSSLVMNGEKINDNVIRVDIQSHAKTNLNFDAKRTVFVGNLKYEVTDQNLYDLFSCCGEIQYARTLQCKNGCNGVGYVCFKKAESIGMALELNNSELQGRPMRVQRYVKKDQNAGASLEKKTNAGKKEKPTGVLRRLGEKKKVKSFSKSKEQSSKAQFTGMKAKDKKKGFVKKNKKKPLKGPKLLAKRIASRDNTTGAD</sequence>
<dbReference type="InterPro" id="IPR012677">
    <property type="entry name" value="Nucleotide-bd_a/b_plait_sf"/>
</dbReference>
<dbReference type="SMART" id="SM00360">
    <property type="entry name" value="RRM"/>
    <property type="match status" value="2"/>
</dbReference>
<dbReference type="Proteomes" id="UP001151699">
    <property type="component" value="Chromosome X"/>
</dbReference>
<gene>
    <name evidence="5" type="primary">RBM34</name>
    <name evidence="5" type="ORF">Bhyg_10704</name>
</gene>
<accession>A0A9Q0MU30</accession>
<dbReference type="GO" id="GO:0005634">
    <property type="term" value="C:nucleus"/>
    <property type="evidence" value="ECO:0007669"/>
    <property type="project" value="TreeGrafter"/>
</dbReference>
<dbReference type="GO" id="GO:0003729">
    <property type="term" value="F:mRNA binding"/>
    <property type="evidence" value="ECO:0007669"/>
    <property type="project" value="TreeGrafter"/>
</dbReference>
<dbReference type="AlphaFoldDB" id="A0A9Q0MU30"/>
<dbReference type="SUPFAM" id="SSF54928">
    <property type="entry name" value="RNA-binding domain, RBD"/>
    <property type="match status" value="2"/>
</dbReference>
<evidence type="ECO:0000259" key="4">
    <source>
        <dbReference type="PROSITE" id="PS50102"/>
    </source>
</evidence>
<feature type="region of interest" description="Disordered" evidence="3">
    <location>
        <begin position="150"/>
        <end position="210"/>
    </location>
</feature>
<feature type="domain" description="RRM" evidence="4">
    <location>
        <begin position="349"/>
        <end position="424"/>
    </location>
</feature>
<protein>
    <submittedName>
        <fullName evidence="5">RNA-binding protein 34</fullName>
    </submittedName>
</protein>
<feature type="compositionally biased region" description="Basic and acidic residues" evidence="3">
    <location>
        <begin position="426"/>
        <end position="445"/>
    </location>
</feature>
<keyword evidence="6" id="KW-1185">Reference proteome</keyword>
<feature type="region of interest" description="Disordered" evidence="3">
    <location>
        <begin position="1"/>
        <end position="48"/>
    </location>
</feature>
<feature type="compositionally biased region" description="Basic and acidic residues" evidence="3">
    <location>
        <begin position="158"/>
        <end position="174"/>
    </location>
</feature>
<feature type="compositionally biased region" description="Basic residues" evidence="3">
    <location>
        <begin position="25"/>
        <end position="34"/>
    </location>
</feature>
<evidence type="ECO:0000256" key="2">
    <source>
        <dbReference type="PROSITE-ProRule" id="PRU00176"/>
    </source>
</evidence>
<dbReference type="PANTHER" id="PTHR23003">
    <property type="entry name" value="RNA RECOGNITION MOTIF RRM DOMAIN CONTAINING PROTEIN"/>
    <property type="match status" value="1"/>
</dbReference>
<feature type="domain" description="RRM" evidence="4">
    <location>
        <begin position="252"/>
        <end position="338"/>
    </location>
</feature>
<keyword evidence="1 2" id="KW-0694">RNA-binding</keyword>
<dbReference type="PANTHER" id="PTHR23003:SF17">
    <property type="entry name" value="RNA-BINDING PROTEIN PIN4"/>
    <property type="match status" value="1"/>
</dbReference>
<dbReference type="InterPro" id="IPR050374">
    <property type="entry name" value="RRT5_SRSF_SR"/>
</dbReference>
<feature type="compositionally biased region" description="Basic and acidic residues" evidence="3">
    <location>
        <begin position="12"/>
        <end position="24"/>
    </location>
</feature>
<dbReference type="EMBL" id="WJQU01000003">
    <property type="protein sequence ID" value="KAJ6637973.1"/>
    <property type="molecule type" value="Genomic_DNA"/>
</dbReference>
<evidence type="ECO:0000256" key="3">
    <source>
        <dbReference type="SAM" id="MobiDB-lite"/>
    </source>
</evidence>
<feature type="compositionally biased region" description="Basic residues" evidence="3">
    <location>
        <begin position="479"/>
        <end position="495"/>
    </location>
</feature>
<dbReference type="OrthoDB" id="442677at2759"/>
<evidence type="ECO:0000256" key="1">
    <source>
        <dbReference type="ARBA" id="ARBA00022884"/>
    </source>
</evidence>
<dbReference type="InterPro" id="IPR000504">
    <property type="entry name" value="RRM_dom"/>
</dbReference>
<proteinExistence type="predicted"/>
<evidence type="ECO:0000313" key="6">
    <source>
        <dbReference type="Proteomes" id="UP001151699"/>
    </source>
</evidence>
<dbReference type="PROSITE" id="PS50102">
    <property type="entry name" value="RRM"/>
    <property type="match status" value="2"/>
</dbReference>
<dbReference type="Gene3D" id="3.30.70.330">
    <property type="match status" value="2"/>
</dbReference>
<dbReference type="GO" id="GO:0005737">
    <property type="term" value="C:cytoplasm"/>
    <property type="evidence" value="ECO:0007669"/>
    <property type="project" value="TreeGrafter"/>
</dbReference>